<dbReference type="EC" id="1.16.1.8" evidence="11"/>
<dbReference type="Pfam" id="PF00667">
    <property type="entry name" value="FAD_binding_1"/>
    <property type="match status" value="1"/>
</dbReference>
<evidence type="ECO:0000256" key="6">
    <source>
        <dbReference type="ARBA" id="ARBA00022691"/>
    </source>
</evidence>
<evidence type="ECO:0000256" key="12">
    <source>
        <dbReference type="ARBA" id="ARBA00040659"/>
    </source>
</evidence>
<evidence type="ECO:0000313" key="17">
    <source>
        <dbReference type="EMBL" id="CAF0872353.1"/>
    </source>
</evidence>
<evidence type="ECO:0000256" key="3">
    <source>
        <dbReference type="ARBA" id="ARBA00022605"/>
    </source>
</evidence>
<dbReference type="Proteomes" id="UP000663882">
    <property type="component" value="Unassembled WGS sequence"/>
</dbReference>
<dbReference type="SUPFAM" id="SSF52343">
    <property type="entry name" value="Ferredoxin reductase-like, C-terminal NADP-linked domain"/>
    <property type="match status" value="1"/>
</dbReference>
<dbReference type="InterPro" id="IPR003097">
    <property type="entry name" value="CysJ-like_FAD-binding"/>
</dbReference>
<dbReference type="Pfam" id="PF00175">
    <property type="entry name" value="NAD_binding_1"/>
    <property type="match status" value="1"/>
</dbReference>
<dbReference type="SUPFAM" id="SSF52218">
    <property type="entry name" value="Flavoproteins"/>
    <property type="match status" value="1"/>
</dbReference>
<evidence type="ECO:0000256" key="1">
    <source>
        <dbReference type="ARBA" id="ARBA00001917"/>
    </source>
</evidence>
<dbReference type="Gene3D" id="3.40.50.360">
    <property type="match status" value="1"/>
</dbReference>
<dbReference type="FunFam" id="3.40.50.360:FF:000059">
    <property type="entry name" value="5-methyltetrahydrofolate-homocysteine methyltransferase reductase"/>
    <property type="match status" value="1"/>
</dbReference>
<evidence type="ECO:0000313" key="19">
    <source>
        <dbReference type="Proteomes" id="UP000663870"/>
    </source>
</evidence>
<comment type="cofactor">
    <cofactor evidence="2">
        <name>FAD</name>
        <dbReference type="ChEBI" id="CHEBI:57692"/>
    </cofactor>
</comment>
<evidence type="ECO:0000256" key="9">
    <source>
        <dbReference type="ARBA" id="ARBA00023002"/>
    </source>
</evidence>
<dbReference type="GO" id="GO:0010181">
    <property type="term" value="F:FMN binding"/>
    <property type="evidence" value="ECO:0007669"/>
    <property type="project" value="InterPro"/>
</dbReference>
<dbReference type="GO" id="GO:0050660">
    <property type="term" value="F:flavin adenine dinucleotide binding"/>
    <property type="evidence" value="ECO:0007669"/>
    <property type="project" value="TreeGrafter"/>
</dbReference>
<dbReference type="InterPro" id="IPR029039">
    <property type="entry name" value="Flavoprotein-like_sf"/>
</dbReference>
<dbReference type="InterPro" id="IPR001094">
    <property type="entry name" value="Flavdoxin-like"/>
</dbReference>
<dbReference type="InterPro" id="IPR001433">
    <property type="entry name" value="OxRdtase_FAD/NAD-bd"/>
</dbReference>
<comment type="cofactor">
    <cofactor evidence="1">
        <name>FMN</name>
        <dbReference type="ChEBI" id="CHEBI:58210"/>
    </cofactor>
</comment>
<dbReference type="EMBL" id="CAJNOH010000031">
    <property type="protein sequence ID" value="CAF0785071.1"/>
    <property type="molecule type" value="Genomic_DNA"/>
</dbReference>
<dbReference type="Proteomes" id="UP000663864">
    <property type="component" value="Unassembled WGS sequence"/>
</dbReference>
<dbReference type="Pfam" id="PF00258">
    <property type="entry name" value="Flavodoxin_1"/>
    <property type="match status" value="1"/>
</dbReference>
<dbReference type="EMBL" id="CAJNOL010000357">
    <property type="protein sequence ID" value="CAF1025619.1"/>
    <property type="molecule type" value="Genomic_DNA"/>
</dbReference>
<dbReference type="InterPro" id="IPR023173">
    <property type="entry name" value="NADPH_Cyt_P450_Rdtase_alpha"/>
</dbReference>
<dbReference type="OrthoDB" id="1856718at2759"/>
<dbReference type="PRINTS" id="PR00371">
    <property type="entry name" value="FPNCR"/>
</dbReference>
<feature type="domain" description="FAD-binding FR-type" evidence="14">
    <location>
        <begin position="244"/>
        <end position="488"/>
    </location>
</feature>
<dbReference type="InterPro" id="IPR001709">
    <property type="entry name" value="Flavoprot_Pyr_Nucl_cyt_Rdtase"/>
</dbReference>
<dbReference type="InterPro" id="IPR008254">
    <property type="entry name" value="Flavodoxin/NO_synth"/>
</dbReference>
<keyword evidence="7" id="KW-0274">FAD</keyword>
<evidence type="ECO:0000313" key="15">
    <source>
        <dbReference type="EMBL" id="CAF0785071.1"/>
    </source>
</evidence>
<evidence type="ECO:0000313" key="20">
    <source>
        <dbReference type="Proteomes" id="UP000663882"/>
    </source>
</evidence>
<keyword evidence="6" id="KW-0949">S-adenosyl-L-methionine</keyword>
<evidence type="ECO:0000259" key="14">
    <source>
        <dbReference type="PROSITE" id="PS51384"/>
    </source>
</evidence>
<evidence type="ECO:0000256" key="4">
    <source>
        <dbReference type="ARBA" id="ARBA00022630"/>
    </source>
</evidence>
<dbReference type="InterPro" id="IPR017938">
    <property type="entry name" value="Riboflavin_synthase-like_b-brl"/>
</dbReference>
<dbReference type="Gene3D" id="3.40.50.80">
    <property type="entry name" value="Nucleotide-binding domain of ferredoxin-NADP reductase (FNR) module"/>
    <property type="match status" value="1"/>
</dbReference>
<evidence type="ECO:0000259" key="13">
    <source>
        <dbReference type="PROSITE" id="PS50902"/>
    </source>
</evidence>
<dbReference type="GO" id="GO:0050667">
    <property type="term" value="P:homocysteine metabolic process"/>
    <property type="evidence" value="ECO:0007669"/>
    <property type="project" value="TreeGrafter"/>
</dbReference>
<dbReference type="PROSITE" id="PS51384">
    <property type="entry name" value="FAD_FR"/>
    <property type="match status" value="1"/>
</dbReference>
<dbReference type="SUPFAM" id="SSF63380">
    <property type="entry name" value="Riboflavin synthase domain-like"/>
    <property type="match status" value="1"/>
</dbReference>
<dbReference type="Proteomes" id="UP000663870">
    <property type="component" value="Unassembled WGS sequence"/>
</dbReference>
<keyword evidence="4" id="KW-0285">Flavoprotein</keyword>
<protein>
    <recommendedName>
        <fullName evidence="12">Methionine synthase reductase</fullName>
        <ecNumber evidence="11">1.16.1.8</ecNumber>
    </recommendedName>
</protein>
<evidence type="ECO:0000313" key="18">
    <source>
        <dbReference type="EMBL" id="CAF1025619.1"/>
    </source>
</evidence>
<evidence type="ECO:0000256" key="7">
    <source>
        <dbReference type="ARBA" id="ARBA00022827"/>
    </source>
</evidence>
<evidence type="ECO:0000256" key="8">
    <source>
        <dbReference type="ARBA" id="ARBA00022857"/>
    </source>
</evidence>
<dbReference type="Gene3D" id="2.40.30.10">
    <property type="entry name" value="Translation factors"/>
    <property type="match status" value="1"/>
</dbReference>
<dbReference type="FunFam" id="1.20.990.10:FF:000007">
    <property type="entry name" value="Methionine synthase reductase"/>
    <property type="match status" value="1"/>
</dbReference>
<dbReference type="Gene3D" id="1.20.990.10">
    <property type="entry name" value="NADPH-cytochrome p450 Reductase, Chain A, domain 3"/>
    <property type="match status" value="1"/>
</dbReference>
<dbReference type="InterPro" id="IPR039261">
    <property type="entry name" value="FNR_nucleotide-bd"/>
</dbReference>
<dbReference type="GO" id="GO:0005829">
    <property type="term" value="C:cytosol"/>
    <property type="evidence" value="ECO:0007669"/>
    <property type="project" value="TreeGrafter"/>
</dbReference>
<keyword evidence="8" id="KW-0521">NADP</keyword>
<dbReference type="InterPro" id="IPR017927">
    <property type="entry name" value="FAD-bd_FR_type"/>
</dbReference>
<name>A0A813U4Z2_9BILA</name>
<feature type="domain" description="Flavodoxin-like" evidence="13">
    <location>
        <begin position="6"/>
        <end position="149"/>
    </location>
</feature>
<dbReference type="Proteomes" id="UP000663854">
    <property type="component" value="Unassembled WGS sequence"/>
</dbReference>
<dbReference type="PANTHER" id="PTHR19384:SF84">
    <property type="entry name" value="METHIONINE SYNTHASE REDUCTASE"/>
    <property type="match status" value="1"/>
</dbReference>
<comment type="caution">
    <text evidence="16">The sequence shown here is derived from an EMBL/GenBank/DDBJ whole genome shotgun (WGS) entry which is preliminary data.</text>
</comment>
<evidence type="ECO:0000256" key="2">
    <source>
        <dbReference type="ARBA" id="ARBA00001974"/>
    </source>
</evidence>
<evidence type="ECO:0000256" key="10">
    <source>
        <dbReference type="ARBA" id="ARBA00023167"/>
    </source>
</evidence>
<keyword evidence="5" id="KW-0288">FMN</keyword>
<organism evidence="16 20">
    <name type="scientific">Rotaria sordida</name>
    <dbReference type="NCBI Taxonomy" id="392033"/>
    <lineage>
        <taxon>Eukaryota</taxon>
        <taxon>Metazoa</taxon>
        <taxon>Spiralia</taxon>
        <taxon>Gnathifera</taxon>
        <taxon>Rotifera</taxon>
        <taxon>Eurotatoria</taxon>
        <taxon>Bdelloidea</taxon>
        <taxon>Philodinida</taxon>
        <taxon>Philodinidae</taxon>
        <taxon>Rotaria</taxon>
    </lineage>
</organism>
<dbReference type="AlphaFoldDB" id="A0A813U4Z2"/>
<dbReference type="GO" id="GO:0030586">
    <property type="term" value="F:[methionine synthase] reductase (NADPH) activity"/>
    <property type="evidence" value="ECO:0007669"/>
    <property type="project" value="UniProtKB-EC"/>
</dbReference>
<sequence length="648" mass="74464">MKRWRFLLGFGSETGQSKAIAQGMGDIASEQHQICADIFELDEVDKQFKLEEESIMVIVTSSTGDGEPPGNASKFWRKIRREKNSKLLSHMKYTVLGLGDTNYSTFCNCGRVLDRRFEELGATRFYPSAWADDAVGLDLTIEPWLQGFWPALKETLTKLNTSTETSINNLTESINQLNLTQEIKPTVNRQLSSSNKFKSNQDNITYSSNLSEMTTLTLPPKSTHSLSIKLIESSEVKDHLPTDPHYHVSTLIRRECLTHDTAIKPVMSIELEPSEEEFLFEVGDAIKIVCANDENEVNLLLKRLEWMDRASHQLDICISPDNTKKSAKIPTYIPSMCSLRYALTNCIDIRSSPRKNLLRLFVDCTTDEDEKRRLEELCSREGSDIYIKYILEEHLSILDILNHFPSCKPDIAMLIEFLPPLIPRFYSICSSPLDDVRSIKFVYSVLKFDALNGRTYERFGVCTNWLNKITIGTKILIQTRISQHFRLPLTLDTPLIMIGPGTGVAPFIGFLEHLYLSSKSIAGFDVNNLHTWLFYGCRHRQHDFLFEEQIQMYQQINVLKHLFVAASREEDYPFRYVQDQIKANGHELANLIYNRNAIIYVCGDIKTMVRDVRETIAHILKENSDITNIDEYMKSLETSRRYLLDIWS</sequence>
<gene>
    <name evidence="18" type="ORF">JXQ802_LOCUS15382</name>
    <name evidence="15" type="ORF">PYM288_LOCUS3831</name>
    <name evidence="16" type="ORF">RFH988_LOCUS5061</name>
    <name evidence="17" type="ORF">ZHD862_LOCUS5945</name>
</gene>
<proteinExistence type="predicted"/>
<keyword evidence="9" id="KW-0560">Oxidoreductase</keyword>
<dbReference type="GO" id="GO:0009086">
    <property type="term" value="P:methionine biosynthetic process"/>
    <property type="evidence" value="ECO:0007669"/>
    <property type="project" value="UniProtKB-KW"/>
</dbReference>
<keyword evidence="10" id="KW-0486">Methionine biosynthesis</keyword>
<dbReference type="EMBL" id="CAJNOT010000162">
    <property type="protein sequence ID" value="CAF0872353.1"/>
    <property type="molecule type" value="Genomic_DNA"/>
</dbReference>
<evidence type="ECO:0000313" key="16">
    <source>
        <dbReference type="EMBL" id="CAF0823497.1"/>
    </source>
</evidence>
<evidence type="ECO:0000256" key="5">
    <source>
        <dbReference type="ARBA" id="ARBA00022643"/>
    </source>
</evidence>
<keyword evidence="19" id="KW-1185">Reference proteome</keyword>
<reference evidence="16" key="1">
    <citation type="submission" date="2021-02" db="EMBL/GenBank/DDBJ databases">
        <authorList>
            <person name="Nowell W R."/>
        </authorList>
    </citation>
    <scope>NUCLEOTIDE SEQUENCE</scope>
</reference>
<dbReference type="PROSITE" id="PS50902">
    <property type="entry name" value="FLAVODOXIN_LIKE"/>
    <property type="match status" value="1"/>
</dbReference>
<dbReference type="PRINTS" id="PR00369">
    <property type="entry name" value="FLAVODOXIN"/>
</dbReference>
<dbReference type="EMBL" id="CAJNOO010000139">
    <property type="protein sequence ID" value="CAF0823497.1"/>
    <property type="molecule type" value="Genomic_DNA"/>
</dbReference>
<dbReference type="PANTHER" id="PTHR19384">
    <property type="entry name" value="NITRIC OXIDE SYNTHASE-RELATED"/>
    <property type="match status" value="1"/>
</dbReference>
<keyword evidence="3" id="KW-0028">Amino-acid biosynthesis</keyword>
<accession>A0A813U4Z2</accession>
<evidence type="ECO:0000256" key="11">
    <source>
        <dbReference type="ARBA" id="ARBA00039088"/>
    </source>
</evidence>